<evidence type="ECO:0000256" key="5">
    <source>
        <dbReference type="ARBA" id="ARBA00022679"/>
    </source>
</evidence>
<keyword evidence="7" id="KW-0256">Endoplasmic reticulum</keyword>
<comment type="subcellular location">
    <subcellularLocation>
        <location evidence="2">Cell membrane</location>
        <topology evidence="2">Multi-pass membrane protein</topology>
    </subcellularLocation>
    <subcellularLocation>
        <location evidence="1">Endoplasmic reticulum membrane</location>
        <topology evidence="1">Multi-pass membrane protein</topology>
    </subcellularLocation>
</comment>
<evidence type="ECO:0000256" key="4">
    <source>
        <dbReference type="ARBA" id="ARBA00022676"/>
    </source>
</evidence>
<feature type="transmembrane region" description="Helical" evidence="10">
    <location>
        <begin position="6"/>
        <end position="24"/>
    </location>
</feature>
<dbReference type="PANTHER" id="PTHR12886:SF0">
    <property type="entry name" value="GPI MANNOSYLTRANSFERASE 1"/>
    <property type="match status" value="1"/>
</dbReference>
<evidence type="ECO:0000256" key="9">
    <source>
        <dbReference type="ARBA" id="ARBA00023136"/>
    </source>
</evidence>
<evidence type="ECO:0000256" key="10">
    <source>
        <dbReference type="SAM" id="Phobius"/>
    </source>
</evidence>
<evidence type="ECO:0000313" key="11">
    <source>
        <dbReference type="EMBL" id="HGM06840.1"/>
    </source>
</evidence>
<feature type="transmembrane region" description="Helical" evidence="10">
    <location>
        <begin position="290"/>
        <end position="306"/>
    </location>
</feature>
<feature type="transmembrane region" description="Helical" evidence="10">
    <location>
        <begin position="313"/>
        <end position="333"/>
    </location>
</feature>
<keyword evidence="5" id="KW-0808">Transferase</keyword>
<protein>
    <recommendedName>
        <fullName evidence="12">DUF2029 domain-containing protein</fullName>
    </recommendedName>
</protein>
<evidence type="ECO:0008006" key="12">
    <source>
        <dbReference type="Google" id="ProtNLM"/>
    </source>
</evidence>
<name>A0A7C4CZY2_9CREN</name>
<dbReference type="PANTHER" id="PTHR12886">
    <property type="entry name" value="PIG-M MANNOSYLTRANSFERASE"/>
    <property type="match status" value="1"/>
</dbReference>
<dbReference type="GO" id="GO:0051751">
    <property type="term" value="F:alpha-1,4-mannosyltransferase activity"/>
    <property type="evidence" value="ECO:0007669"/>
    <property type="project" value="InterPro"/>
</dbReference>
<keyword evidence="9 10" id="KW-0472">Membrane</keyword>
<feature type="transmembrane region" description="Helical" evidence="10">
    <location>
        <begin position="266"/>
        <end position="284"/>
    </location>
</feature>
<dbReference type="GO" id="GO:0006506">
    <property type="term" value="P:GPI anchor biosynthetic process"/>
    <property type="evidence" value="ECO:0007669"/>
    <property type="project" value="InterPro"/>
</dbReference>
<feature type="transmembrane region" description="Helical" evidence="10">
    <location>
        <begin position="152"/>
        <end position="178"/>
    </location>
</feature>
<dbReference type="Pfam" id="PF09594">
    <property type="entry name" value="GT87"/>
    <property type="match status" value="1"/>
</dbReference>
<dbReference type="InterPro" id="IPR018584">
    <property type="entry name" value="GT87"/>
</dbReference>
<dbReference type="InterPro" id="IPR007704">
    <property type="entry name" value="PIG-M"/>
</dbReference>
<reference evidence="11" key="1">
    <citation type="journal article" date="2020" name="mSystems">
        <title>Genome- and Community-Level Interaction Insights into Carbon Utilization and Element Cycling Functions of Hydrothermarchaeota in Hydrothermal Sediment.</title>
        <authorList>
            <person name="Zhou Z."/>
            <person name="Liu Y."/>
            <person name="Xu W."/>
            <person name="Pan J."/>
            <person name="Luo Z.H."/>
            <person name="Li M."/>
        </authorList>
    </citation>
    <scope>NUCLEOTIDE SEQUENCE [LARGE SCALE GENOMIC DNA]</scope>
    <source>
        <strain evidence="11">SpSt-658</strain>
    </source>
</reference>
<evidence type="ECO:0000256" key="1">
    <source>
        <dbReference type="ARBA" id="ARBA00004477"/>
    </source>
</evidence>
<dbReference type="EMBL" id="DTCA01000013">
    <property type="protein sequence ID" value="HGM06840.1"/>
    <property type="molecule type" value="Genomic_DNA"/>
</dbReference>
<keyword evidence="8 10" id="KW-1133">Transmembrane helix</keyword>
<evidence type="ECO:0000256" key="8">
    <source>
        <dbReference type="ARBA" id="ARBA00022989"/>
    </source>
</evidence>
<evidence type="ECO:0000256" key="6">
    <source>
        <dbReference type="ARBA" id="ARBA00022692"/>
    </source>
</evidence>
<dbReference type="GO" id="GO:0005886">
    <property type="term" value="C:plasma membrane"/>
    <property type="evidence" value="ECO:0007669"/>
    <property type="project" value="UniProtKB-SubCell"/>
</dbReference>
<feature type="transmembrane region" description="Helical" evidence="10">
    <location>
        <begin position="190"/>
        <end position="209"/>
    </location>
</feature>
<evidence type="ECO:0000256" key="7">
    <source>
        <dbReference type="ARBA" id="ARBA00022824"/>
    </source>
</evidence>
<keyword evidence="3" id="KW-1003">Cell membrane</keyword>
<dbReference type="GO" id="GO:0004376">
    <property type="term" value="F:GPI mannosyltransferase activity"/>
    <property type="evidence" value="ECO:0007669"/>
    <property type="project" value="InterPro"/>
</dbReference>
<evidence type="ECO:0000256" key="2">
    <source>
        <dbReference type="ARBA" id="ARBA00004651"/>
    </source>
</evidence>
<comment type="caution">
    <text evidence="11">The sequence shown here is derived from an EMBL/GenBank/DDBJ whole genome shotgun (WGS) entry which is preliminary data.</text>
</comment>
<sequence length="368" mass="41651">MIKYRYYSISLSIALIGFIIRLFIGIEGIHGTDILFHVEGVRSLILTGSPYCLANYNYPPLYAYLQLIGILAIGWNTLGYKIMSILFDVALSILIYATLRSLGVDERVSIVIQSLWCFNPLAIVTSSWYGLFDSIPTLFSLLSLLMMIKRRTVISALALSLGIASKFFPIIFLPINLFIISVRERKIGSIGRYFLLVLLIISSIELVSISRCLDDAIKDQFLFHINREDKGLSLIPWFPYSSLLSLVIPMILSLLLLLYTKSISLINIYAIATIESLALILLNPFVYPHYIIWSLPLMLITLPLIVHSITKVFILGITLTTIFSMMGLGYWRLYKVPSIAITLSYIYNLCSLTILLGLLKLYPRLVNR</sequence>
<proteinExistence type="predicted"/>
<evidence type="ECO:0000256" key="3">
    <source>
        <dbReference type="ARBA" id="ARBA00022475"/>
    </source>
</evidence>
<keyword evidence="6 10" id="KW-0812">Transmembrane</keyword>
<dbReference type="AlphaFoldDB" id="A0A7C4CZY2"/>
<organism evidence="11">
    <name type="scientific">Ignisphaera aggregans</name>
    <dbReference type="NCBI Taxonomy" id="334771"/>
    <lineage>
        <taxon>Archaea</taxon>
        <taxon>Thermoproteota</taxon>
        <taxon>Thermoprotei</taxon>
        <taxon>Desulfurococcales</taxon>
        <taxon>Desulfurococcaceae</taxon>
        <taxon>Ignisphaera</taxon>
    </lineage>
</organism>
<feature type="transmembrane region" description="Helical" evidence="10">
    <location>
        <begin position="339"/>
        <end position="359"/>
    </location>
</feature>
<gene>
    <name evidence="11" type="ORF">ENU31_00320</name>
</gene>
<feature type="transmembrane region" description="Helical" evidence="10">
    <location>
        <begin position="237"/>
        <end position="259"/>
    </location>
</feature>
<keyword evidence="4" id="KW-0328">Glycosyltransferase</keyword>
<accession>A0A7C4CZY2</accession>